<evidence type="ECO:0000313" key="2">
    <source>
        <dbReference type="Proteomes" id="UP000006180"/>
    </source>
</evidence>
<dbReference type="eggNOG" id="COG4689">
    <property type="taxonomic scope" value="Bacteria"/>
</dbReference>
<reference evidence="1 2" key="1">
    <citation type="journal article" date="2012" name="J. Bacteriol.">
        <title>Complete genome sequence of the broad-host-range strain Sinorhizobium fredii USDA257.</title>
        <authorList>
            <person name="Schuldes J."/>
            <person name="Rodriguez Orbegoso M."/>
            <person name="Schmeisser C."/>
            <person name="Krishnan H.B."/>
            <person name="Daniel R."/>
            <person name="Streit W.R."/>
        </authorList>
    </citation>
    <scope>NUCLEOTIDE SEQUENCE [LARGE SCALE GENOMIC DNA]</scope>
    <source>
        <strain evidence="1 2">USDA 257</strain>
    </source>
</reference>
<dbReference type="Proteomes" id="UP000006180">
    <property type="component" value="Chromosome"/>
</dbReference>
<dbReference type="SUPFAM" id="SSF160104">
    <property type="entry name" value="Acetoacetate decarboxylase-like"/>
    <property type="match status" value="1"/>
</dbReference>
<dbReference type="GO" id="GO:0016829">
    <property type="term" value="F:lyase activity"/>
    <property type="evidence" value="ECO:0007669"/>
    <property type="project" value="InterPro"/>
</dbReference>
<dbReference type="EMBL" id="CP003563">
    <property type="protein sequence ID" value="AFL50320.1"/>
    <property type="molecule type" value="Genomic_DNA"/>
</dbReference>
<protein>
    <recommendedName>
        <fullName evidence="3">Acetoacetate decarboxylase</fullName>
    </recommendedName>
</protein>
<dbReference type="InterPro" id="IPR010451">
    <property type="entry name" value="Acetoacetate_decarboxylase"/>
</dbReference>
<dbReference type="PATRIC" id="fig|1185652.3.peg.1794"/>
<dbReference type="HOGENOM" id="CLU_973305_0_0_5"/>
<evidence type="ECO:0008006" key="3">
    <source>
        <dbReference type="Google" id="ProtNLM"/>
    </source>
</evidence>
<accession>I3X364</accession>
<sequence>MSFVKTAEQVKEIEDLMARGQFTTESVTVEFTTTKEFVRSVLAPCFEPADEPIAYANVSRWQSALCGEFDCGIIYLKCKYGEHEGTTMLTLFVSGDSPVTIGRELWGEGKKLGTAQLYFDGQQAYGYSERNGVRLIEINAEFGPDLGPTKSNNSLDFELKAQPHPSGRGFQNGVNLVCLQIEEDYRVTREGTATLKLAGSPFDPLDTIPVVSVGKAYYAEGASCWTVPFVHELENPDAYKPFIFGQKYDDFRLFPKAARFK</sequence>
<name>I3X364_SINF2</name>
<evidence type="ECO:0000313" key="1">
    <source>
        <dbReference type="EMBL" id="AFL50320.1"/>
    </source>
</evidence>
<dbReference type="InterPro" id="IPR023375">
    <property type="entry name" value="ADC_dom_sf"/>
</dbReference>
<dbReference type="Pfam" id="PF06314">
    <property type="entry name" value="ADC"/>
    <property type="match status" value="1"/>
</dbReference>
<proteinExistence type="predicted"/>
<dbReference type="AlphaFoldDB" id="I3X364"/>
<dbReference type="RefSeq" id="WP_014762501.1">
    <property type="nucleotide sequence ID" value="NC_018000.1"/>
</dbReference>
<organism evidence="1 2">
    <name type="scientific">Sinorhizobium fredii (strain USDA 257)</name>
    <dbReference type="NCBI Taxonomy" id="1185652"/>
    <lineage>
        <taxon>Bacteria</taxon>
        <taxon>Pseudomonadati</taxon>
        <taxon>Pseudomonadota</taxon>
        <taxon>Alphaproteobacteria</taxon>
        <taxon>Hyphomicrobiales</taxon>
        <taxon>Rhizobiaceae</taxon>
        <taxon>Sinorhizobium/Ensifer group</taxon>
        <taxon>Sinorhizobium</taxon>
    </lineage>
</organism>
<gene>
    <name evidence="1" type="ORF">USDA257_c17320</name>
</gene>
<dbReference type="Gene3D" id="2.40.400.10">
    <property type="entry name" value="Acetoacetate decarboxylase-like"/>
    <property type="match status" value="1"/>
</dbReference>
<dbReference type="KEGG" id="sfd:USDA257_c17320"/>
<dbReference type="STRING" id="1185652.USDA257_c17320"/>